<evidence type="ECO:0000313" key="3">
    <source>
        <dbReference type="EMBL" id="MFD2918161.1"/>
    </source>
</evidence>
<evidence type="ECO:0000313" key="4">
    <source>
        <dbReference type="Proteomes" id="UP001597511"/>
    </source>
</evidence>
<dbReference type="EMBL" id="JBHUOZ010000001">
    <property type="protein sequence ID" value="MFD2918161.1"/>
    <property type="molecule type" value="Genomic_DNA"/>
</dbReference>
<dbReference type="InterPro" id="IPR010559">
    <property type="entry name" value="Sig_transdc_His_kin_internal"/>
</dbReference>
<dbReference type="InterPro" id="IPR050640">
    <property type="entry name" value="Bact_2-comp_sensor_kinase"/>
</dbReference>
<dbReference type="EC" id="2.7.13.3" evidence="3"/>
<feature type="transmembrane region" description="Helical" evidence="1">
    <location>
        <begin position="91"/>
        <end position="110"/>
    </location>
</feature>
<evidence type="ECO:0000256" key="1">
    <source>
        <dbReference type="SAM" id="Phobius"/>
    </source>
</evidence>
<keyword evidence="1" id="KW-1133">Transmembrane helix</keyword>
<keyword evidence="3" id="KW-0808">Transferase</keyword>
<dbReference type="Proteomes" id="UP001597511">
    <property type="component" value="Unassembled WGS sequence"/>
</dbReference>
<organism evidence="3 4">
    <name type="scientific">Terrimonas rubra</name>
    <dbReference type="NCBI Taxonomy" id="1035890"/>
    <lineage>
        <taxon>Bacteria</taxon>
        <taxon>Pseudomonadati</taxon>
        <taxon>Bacteroidota</taxon>
        <taxon>Chitinophagia</taxon>
        <taxon>Chitinophagales</taxon>
        <taxon>Chitinophagaceae</taxon>
        <taxon>Terrimonas</taxon>
    </lineage>
</organism>
<dbReference type="Gene3D" id="3.30.565.10">
    <property type="entry name" value="Histidine kinase-like ATPase, C-terminal domain"/>
    <property type="match status" value="1"/>
</dbReference>
<name>A0ABW5ZZY9_9BACT</name>
<evidence type="ECO:0000259" key="2">
    <source>
        <dbReference type="Pfam" id="PF06580"/>
    </source>
</evidence>
<feature type="transmembrane region" description="Helical" evidence="1">
    <location>
        <begin position="62"/>
        <end position="79"/>
    </location>
</feature>
<feature type="domain" description="Signal transduction histidine kinase internal region" evidence="2">
    <location>
        <begin position="243"/>
        <end position="321"/>
    </location>
</feature>
<dbReference type="SUPFAM" id="SSF55874">
    <property type="entry name" value="ATPase domain of HSP90 chaperone/DNA topoisomerase II/histidine kinase"/>
    <property type="match status" value="1"/>
</dbReference>
<sequence length="428" mass="48697">MLSRNKINHFFFTIFGFRPVKSNTELLAVVAFHVLAWVFFLGIPLLFYPSRFIGDTFWYRELAIKILPIGFFYLNYYFLLPRFFEKRKLGVYFLLVLSVVISMAATDIVIRKTLGNNFFRTAMAVRGNRPVLFSDNAPGVNIRIDSTPQLMDLPSVRPAVAPVMYSDTRALPMPAGRNGFPPVMVLDHTFIFGMPKPALLMSLSSTLSNCFFMLILSGMLRLAYSFLKSENKKKSLENATLNAEVDLLKAQINPHFLFNTLNSIYSLANVKSDKTDEAILKLSGLLRYALYETTEGKVQLQQDIDYINNYIDLQRLRLSNKVKVDYTVTGNADNKVIAPMLLITFIENAFKHGVSYMQQCLIRINIRIFDETLTLEVTNPVVENNSFASGGIGLKNVQRRLELLYPGQHQLHITHDAQQFSVSLKISI</sequence>
<dbReference type="PANTHER" id="PTHR34220">
    <property type="entry name" value="SENSOR HISTIDINE KINASE YPDA"/>
    <property type="match status" value="1"/>
</dbReference>
<keyword evidence="3" id="KW-0418">Kinase</keyword>
<keyword evidence="1" id="KW-0472">Membrane</keyword>
<keyword evidence="1" id="KW-0812">Transmembrane</keyword>
<keyword evidence="4" id="KW-1185">Reference proteome</keyword>
<comment type="caution">
    <text evidence="3">The sequence shown here is derived from an EMBL/GenBank/DDBJ whole genome shotgun (WGS) entry which is preliminary data.</text>
</comment>
<dbReference type="InterPro" id="IPR036890">
    <property type="entry name" value="HATPase_C_sf"/>
</dbReference>
<dbReference type="RefSeq" id="WP_386093788.1">
    <property type="nucleotide sequence ID" value="NZ_JBHUOZ010000001.1"/>
</dbReference>
<accession>A0ABW5ZZY9</accession>
<protein>
    <submittedName>
        <fullName evidence="3">Sensor histidine kinase</fullName>
        <ecNumber evidence="3">2.7.13.3</ecNumber>
    </submittedName>
</protein>
<dbReference type="GO" id="GO:0004673">
    <property type="term" value="F:protein histidine kinase activity"/>
    <property type="evidence" value="ECO:0007669"/>
    <property type="project" value="UniProtKB-EC"/>
</dbReference>
<reference evidence="4" key="1">
    <citation type="journal article" date="2019" name="Int. J. Syst. Evol. Microbiol.">
        <title>The Global Catalogue of Microorganisms (GCM) 10K type strain sequencing project: providing services to taxonomists for standard genome sequencing and annotation.</title>
        <authorList>
            <consortium name="The Broad Institute Genomics Platform"/>
            <consortium name="The Broad Institute Genome Sequencing Center for Infectious Disease"/>
            <person name="Wu L."/>
            <person name="Ma J."/>
        </authorList>
    </citation>
    <scope>NUCLEOTIDE SEQUENCE [LARGE SCALE GENOMIC DNA]</scope>
    <source>
        <strain evidence="4">KCTC 23299</strain>
    </source>
</reference>
<proteinExistence type="predicted"/>
<feature type="transmembrane region" description="Helical" evidence="1">
    <location>
        <begin position="26"/>
        <end position="50"/>
    </location>
</feature>
<gene>
    <name evidence="3" type="ORF">ACFS6H_00490</name>
</gene>
<dbReference type="Pfam" id="PF06580">
    <property type="entry name" value="His_kinase"/>
    <property type="match status" value="1"/>
</dbReference>
<dbReference type="PANTHER" id="PTHR34220:SF7">
    <property type="entry name" value="SENSOR HISTIDINE KINASE YPDA"/>
    <property type="match status" value="1"/>
</dbReference>